<proteinExistence type="predicted"/>
<comment type="caution">
    <text evidence="2">The sequence shown here is derived from an EMBL/GenBank/DDBJ whole genome shotgun (WGS) entry which is preliminary data.</text>
</comment>
<protein>
    <recommendedName>
        <fullName evidence="4">DUF4360 domain-containing protein</fullName>
    </recommendedName>
</protein>
<name>A0A388LFR0_CHABU</name>
<dbReference type="OrthoDB" id="152248at2759"/>
<keyword evidence="3" id="KW-1185">Reference proteome</keyword>
<dbReference type="AlphaFoldDB" id="A0A388LFR0"/>
<accession>A0A388LFR0</accession>
<dbReference type="Gramene" id="GBG81145">
    <property type="protein sequence ID" value="GBG81145"/>
    <property type="gene ID" value="CBR_g31821"/>
</dbReference>
<evidence type="ECO:0000313" key="2">
    <source>
        <dbReference type="EMBL" id="GBG81145.1"/>
    </source>
</evidence>
<dbReference type="PANTHER" id="PTHR38847">
    <property type="match status" value="1"/>
</dbReference>
<evidence type="ECO:0008006" key="4">
    <source>
        <dbReference type="Google" id="ProtNLM"/>
    </source>
</evidence>
<organism evidence="2 3">
    <name type="scientific">Chara braunii</name>
    <name type="common">Braun's stonewort</name>
    <dbReference type="NCBI Taxonomy" id="69332"/>
    <lineage>
        <taxon>Eukaryota</taxon>
        <taxon>Viridiplantae</taxon>
        <taxon>Streptophyta</taxon>
        <taxon>Charophyceae</taxon>
        <taxon>Charales</taxon>
        <taxon>Characeae</taxon>
        <taxon>Chara</taxon>
    </lineage>
</organism>
<reference evidence="2 3" key="1">
    <citation type="journal article" date="2018" name="Cell">
        <title>The Chara Genome: Secondary Complexity and Implications for Plant Terrestrialization.</title>
        <authorList>
            <person name="Nishiyama T."/>
            <person name="Sakayama H."/>
            <person name="Vries J.D."/>
            <person name="Buschmann H."/>
            <person name="Saint-Marcoux D."/>
            <person name="Ullrich K.K."/>
            <person name="Haas F.B."/>
            <person name="Vanderstraeten L."/>
            <person name="Becker D."/>
            <person name="Lang D."/>
            <person name="Vosolsobe S."/>
            <person name="Rombauts S."/>
            <person name="Wilhelmsson P.K.I."/>
            <person name="Janitza P."/>
            <person name="Kern R."/>
            <person name="Heyl A."/>
            <person name="Rumpler F."/>
            <person name="Villalobos L.I.A.C."/>
            <person name="Clay J.M."/>
            <person name="Skokan R."/>
            <person name="Toyoda A."/>
            <person name="Suzuki Y."/>
            <person name="Kagoshima H."/>
            <person name="Schijlen E."/>
            <person name="Tajeshwar N."/>
            <person name="Catarino B."/>
            <person name="Hetherington A.J."/>
            <person name="Saltykova A."/>
            <person name="Bonnot C."/>
            <person name="Breuninger H."/>
            <person name="Symeonidi A."/>
            <person name="Radhakrishnan G.V."/>
            <person name="Van Nieuwerburgh F."/>
            <person name="Deforce D."/>
            <person name="Chang C."/>
            <person name="Karol K.G."/>
            <person name="Hedrich R."/>
            <person name="Ulvskov P."/>
            <person name="Glockner G."/>
            <person name="Delwiche C.F."/>
            <person name="Petrasek J."/>
            <person name="Van de Peer Y."/>
            <person name="Friml J."/>
            <person name="Beilby M."/>
            <person name="Dolan L."/>
            <person name="Kohara Y."/>
            <person name="Sugano S."/>
            <person name="Fujiyama A."/>
            <person name="Delaux P.-M."/>
            <person name="Quint M."/>
            <person name="TheiBen G."/>
            <person name="Hagemann M."/>
            <person name="Harholt J."/>
            <person name="Dunand C."/>
            <person name="Zachgo S."/>
            <person name="Langdale J."/>
            <person name="Maumus F."/>
            <person name="Straeten D.V.D."/>
            <person name="Gould S.B."/>
            <person name="Rensing S.A."/>
        </authorList>
    </citation>
    <scope>NUCLEOTIDE SEQUENCE [LARGE SCALE GENOMIC DNA]</scope>
    <source>
        <strain evidence="2 3">S276</strain>
    </source>
</reference>
<sequence length="200" mass="21542">MIRHRHSLSQSTSTMAAMVVLLLLGLLQLAVPGLAQSPPSGMVKIDSFTYSGSGCPPGSSGGVVSSDATTFTVVFDKYTAFSPESAADRRKNCQLSIGLTYPAGFVFTLESVTFRGNSKGGEGSLAASYYFPGIPETVRLQRKLPPPTEGNFELTEKFLTFIYSPCGTESVKLYINFEARVRGGSITVASVDFRLLWKKC</sequence>
<dbReference type="PANTHER" id="PTHR38847:SF1">
    <property type="entry name" value="PSEUDOURIDINE SYNTHASE RSUA_RLUA-LIKE DOMAIN-CONTAINING PROTEIN"/>
    <property type="match status" value="1"/>
</dbReference>
<dbReference type="InterPro" id="IPR025649">
    <property type="entry name" value="DUF4360"/>
</dbReference>
<evidence type="ECO:0000313" key="3">
    <source>
        <dbReference type="Proteomes" id="UP000265515"/>
    </source>
</evidence>
<dbReference type="Proteomes" id="UP000265515">
    <property type="component" value="Unassembled WGS sequence"/>
</dbReference>
<feature type="signal peptide" evidence="1">
    <location>
        <begin position="1"/>
        <end position="35"/>
    </location>
</feature>
<dbReference type="STRING" id="69332.A0A388LFR0"/>
<gene>
    <name evidence="2" type="ORF">CBR_g31821</name>
</gene>
<feature type="chain" id="PRO_5017179031" description="DUF4360 domain-containing protein" evidence="1">
    <location>
        <begin position="36"/>
        <end position="200"/>
    </location>
</feature>
<dbReference type="Pfam" id="PF14273">
    <property type="entry name" value="DUF4360"/>
    <property type="match status" value="1"/>
</dbReference>
<keyword evidence="1" id="KW-0732">Signal</keyword>
<dbReference type="EMBL" id="BFEA01000365">
    <property type="protein sequence ID" value="GBG81145.1"/>
    <property type="molecule type" value="Genomic_DNA"/>
</dbReference>
<evidence type="ECO:0000256" key="1">
    <source>
        <dbReference type="SAM" id="SignalP"/>
    </source>
</evidence>